<dbReference type="EMBL" id="JACIVC010000066">
    <property type="protein sequence ID" value="MBB1070343.1"/>
    <property type="molecule type" value="Genomic_DNA"/>
</dbReference>
<organism evidence="3 4">
    <name type="scientific">Limosilactobacillus albertensis</name>
    <dbReference type="NCBI Taxonomy" id="2759752"/>
    <lineage>
        <taxon>Bacteria</taxon>
        <taxon>Bacillati</taxon>
        <taxon>Bacillota</taxon>
        <taxon>Bacilli</taxon>
        <taxon>Lactobacillales</taxon>
        <taxon>Lactobacillaceae</taxon>
        <taxon>Limosilactobacillus</taxon>
    </lineage>
</organism>
<dbReference type="InterPro" id="IPR050535">
    <property type="entry name" value="DNA_Repair-Maintenance_Comp"/>
</dbReference>
<evidence type="ECO:0000313" key="4">
    <source>
        <dbReference type="Proteomes" id="UP000518316"/>
    </source>
</evidence>
<accession>A0A7W3TT01</accession>
<comment type="caution">
    <text evidence="3">The sequence shown here is derived from an EMBL/GenBank/DDBJ whole genome shotgun (WGS) entry which is preliminary data.</text>
</comment>
<evidence type="ECO:0000256" key="1">
    <source>
        <dbReference type="ARBA" id="ARBA00022801"/>
    </source>
</evidence>
<dbReference type="PANTHER" id="PTHR30337">
    <property type="entry name" value="COMPONENT OF ATP-DEPENDENT DSDNA EXONUCLEASE"/>
    <property type="match status" value="1"/>
</dbReference>
<keyword evidence="1" id="KW-0378">Hydrolase</keyword>
<dbReference type="RefSeq" id="WP_182598782.1">
    <property type="nucleotide sequence ID" value="NZ_JACIVC010000066.1"/>
</dbReference>
<protein>
    <submittedName>
        <fullName evidence="3">DNA repair exonuclease</fullName>
    </submittedName>
</protein>
<feature type="domain" description="Calcineurin-like phosphoesterase" evidence="2">
    <location>
        <begin position="1"/>
        <end position="196"/>
    </location>
</feature>
<keyword evidence="3" id="KW-0269">Exonuclease</keyword>
<dbReference type="PANTHER" id="PTHR30337:SF7">
    <property type="entry name" value="PHOSPHOESTERASE"/>
    <property type="match status" value="1"/>
</dbReference>
<dbReference type="CDD" id="cd00840">
    <property type="entry name" value="MPP_Mre11_N"/>
    <property type="match status" value="1"/>
</dbReference>
<dbReference type="Gene3D" id="3.60.21.10">
    <property type="match status" value="1"/>
</dbReference>
<gene>
    <name evidence="3" type="ORF">H5S40_09280</name>
</gene>
<name>A0A7W3TT01_9LACO</name>
<keyword evidence="3" id="KW-0540">Nuclease</keyword>
<dbReference type="SUPFAM" id="SSF56300">
    <property type="entry name" value="Metallo-dependent phosphatases"/>
    <property type="match status" value="1"/>
</dbReference>
<dbReference type="InterPro" id="IPR004843">
    <property type="entry name" value="Calcineurin-like_PHP"/>
</dbReference>
<sequence length="394" mass="44592">MRFIHTADLHLDSPFLGLTAMPTSLWERVHSSTFTAFQKIVDDAINLRVDFVLISGDIYDRDQQSIAATDFFTQQCERLNRARIPVYLLYGNHDYHVVHGTDSLPANVYVFGNQVTTTVLTLANHETVAISGFSYDQRWIERDQVKDYPQKGNTVWHIGMLHGAVQQSTANHYAPFTISELASKNYDYWALGHIHKHQLLAQNPPIVYSGNPQGRHKNESGQHGYYLVESHGKKLVPHFKAVAGIEWSTVNVTAIPTANLTEFERSLSQQIAAKAKKTPFQLIALTIEGSNHLPSAFRHLLANGDVLEHLQTQNKANNNWWIYDLLIHQQSSLPSMTDLDADYWQQAAKEVFTPARIAELTKSLAREADLADKLATLDLEQLKQATTQLLRRED</sequence>
<dbReference type="InterPro" id="IPR014576">
    <property type="entry name" value="Pesterase_YhaO"/>
</dbReference>
<dbReference type="AlphaFoldDB" id="A0A7W3TT01"/>
<evidence type="ECO:0000259" key="2">
    <source>
        <dbReference type="Pfam" id="PF00149"/>
    </source>
</evidence>
<dbReference type="InterPro" id="IPR029052">
    <property type="entry name" value="Metallo-depent_PP-like"/>
</dbReference>
<dbReference type="Proteomes" id="UP000518316">
    <property type="component" value="Unassembled WGS sequence"/>
</dbReference>
<proteinExistence type="predicted"/>
<dbReference type="Pfam" id="PF00149">
    <property type="entry name" value="Metallophos"/>
    <property type="match status" value="1"/>
</dbReference>
<dbReference type="GO" id="GO:0004527">
    <property type="term" value="F:exonuclease activity"/>
    <property type="evidence" value="ECO:0007669"/>
    <property type="project" value="UniProtKB-KW"/>
</dbReference>
<keyword evidence="4" id="KW-1185">Reference proteome</keyword>
<dbReference type="PIRSF" id="PIRSF033091">
    <property type="entry name" value="Pesterase_YhaO"/>
    <property type="match status" value="1"/>
</dbReference>
<evidence type="ECO:0000313" key="3">
    <source>
        <dbReference type="EMBL" id="MBB1070343.1"/>
    </source>
</evidence>
<reference evidence="3 4" key="1">
    <citation type="submission" date="2020-07" db="EMBL/GenBank/DDBJ databases">
        <title>Description of Limosilactobacillus balticus sp. nov., Limosilactobacillus agrestis sp. nov., Limosilactobacillus albertensis sp. nov., Limosilactobacillus rudii sp. nov., Limosilactobacillus fastidiosus sp. nov., five novel Limosilactobacillus species isolated from the vertebrate gastrointestinal tract, and proposal of 6 subspecies of Limosilactobacillus reuteri adapted to the gastrointestinal tract of specific vertebrate hosts.</title>
        <authorList>
            <person name="Li F."/>
            <person name="Cheng C."/>
            <person name="Zheng J."/>
            <person name="Quevedo R.M."/>
            <person name="Li J."/>
            <person name="Roos S."/>
            <person name="Gaenzle M.G."/>
            <person name="Walter J."/>
        </authorList>
    </citation>
    <scope>NUCLEOTIDE SEQUENCE [LARGE SCALE GENOMIC DNA]</scope>
    <source>
        <strain evidence="3 4">RRLNB_1_1</strain>
    </source>
</reference>
<dbReference type="InterPro" id="IPR041796">
    <property type="entry name" value="Mre11_N"/>
</dbReference>